<dbReference type="Proteomes" id="UP000001582">
    <property type="component" value="Chromosome"/>
</dbReference>
<reference evidence="2 3" key="2">
    <citation type="journal article" date="2010" name="PLoS ONE">
        <title>Complete genome sequence of the multiresistant taxonomic outlier Pseudomonas aeruginosa PA7.</title>
        <authorList>
            <person name="Roy P.H."/>
            <person name="Tetu S.G."/>
            <person name="Larouche A."/>
            <person name="Elbourne L."/>
            <person name="Tremblay S."/>
            <person name="Ren Q."/>
            <person name="Dodson R."/>
            <person name="Harkins D."/>
            <person name="Shay R."/>
            <person name="Watkins K."/>
            <person name="Mahamoud Y."/>
            <person name="Paulsen I.T."/>
        </authorList>
    </citation>
    <scope>NUCLEOTIDE SEQUENCE [LARGE SCALE GENOMIC DNA]</scope>
    <source>
        <strain evidence="2 3">PA7</strain>
    </source>
</reference>
<organism evidence="2 3">
    <name type="scientific">Pseudomonas paraeruginosa (strain DSM 24068 / PA7)</name>
    <name type="common">Pseudomonas aeruginosa (strain PA7)</name>
    <dbReference type="NCBI Taxonomy" id="381754"/>
    <lineage>
        <taxon>Bacteria</taxon>
        <taxon>Pseudomonadati</taxon>
        <taxon>Pseudomonadota</taxon>
        <taxon>Gammaproteobacteria</taxon>
        <taxon>Pseudomonadales</taxon>
        <taxon>Pseudomonadaceae</taxon>
        <taxon>Pseudomonas</taxon>
        <taxon>Pseudomonas paraeruginosa</taxon>
    </lineage>
</organism>
<evidence type="ECO:0000313" key="3">
    <source>
        <dbReference type="Proteomes" id="UP000001582"/>
    </source>
</evidence>
<proteinExistence type="predicted"/>
<evidence type="ECO:0000256" key="1">
    <source>
        <dbReference type="SAM" id="MobiDB-lite"/>
    </source>
</evidence>
<evidence type="ECO:0000313" key="2">
    <source>
        <dbReference type="EMBL" id="ABR85861.2"/>
    </source>
</evidence>
<dbReference type="AlphaFoldDB" id="A6V3W3"/>
<gene>
    <name evidence="2" type="ordered locus">PSPA7_2381</name>
</gene>
<reference evidence="2 3" key="1">
    <citation type="submission" date="2007-06" db="EMBL/GenBank/DDBJ databases">
        <authorList>
            <person name="Dodson R.J."/>
            <person name="Harkins D."/>
            <person name="Paulsen I.T."/>
        </authorList>
    </citation>
    <scope>NUCLEOTIDE SEQUENCE [LARGE SCALE GENOMIC DNA]</scope>
    <source>
        <strain evidence="2 3">PA7</strain>
    </source>
</reference>
<feature type="compositionally biased region" description="Basic residues" evidence="1">
    <location>
        <begin position="154"/>
        <end position="163"/>
    </location>
</feature>
<dbReference type="EMBL" id="CP000744">
    <property type="protein sequence ID" value="ABR85861.2"/>
    <property type="molecule type" value="Genomic_DNA"/>
</dbReference>
<dbReference type="KEGG" id="pap:PSPA7_2381"/>
<sequence>MSQRIPLEGKRFGRLLVVDKVAPIGIATAYLCLCDCGGRKVVRGASLRNGDTTSCGCARSEKMAAEKTTHGQYASPTYRSWRAMLARCHDKGHRQFKDYGGRGIAVHPPWLKFEAFFADMGARPEGTTLDRRDNDGNYEPANCCWSTRTEQNRNRRKPQRTPS</sequence>
<dbReference type="HOGENOM" id="CLU_074053_1_1_6"/>
<accession>A6V3W3</accession>
<name>A6V3W3_PSEP7</name>
<feature type="region of interest" description="Disordered" evidence="1">
    <location>
        <begin position="141"/>
        <end position="163"/>
    </location>
</feature>
<protein>
    <submittedName>
        <fullName evidence="2">Uncharacterized protein</fullName>
    </submittedName>
</protein>
<dbReference type="RefSeq" id="WP_041025317.1">
    <property type="nucleotide sequence ID" value="NC_009656.1"/>
</dbReference>